<keyword evidence="3" id="KW-1185">Reference proteome</keyword>
<evidence type="ECO:0000313" key="2">
    <source>
        <dbReference type="EMBL" id="OOQ57845.1"/>
    </source>
</evidence>
<dbReference type="InterPro" id="IPR038194">
    <property type="entry name" value="DUF3861_sf"/>
</dbReference>
<dbReference type="STRING" id="1792845.BC343_13785"/>
<dbReference type="Gene3D" id="3.10.20.850">
    <property type="entry name" value="Protein of unknown function DUF3861"/>
    <property type="match status" value="1"/>
</dbReference>
<dbReference type="EMBL" id="MBTF01000035">
    <property type="protein sequence ID" value="OOQ57845.1"/>
    <property type="molecule type" value="Genomic_DNA"/>
</dbReference>
<dbReference type="InterPro" id="IPR024476">
    <property type="entry name" value="DUF3861"/>
</dbReference>
<dbReference type="Proteomes" id="UP000189739">
    <property type="component" value="Unassembled WGS sequence"/>
</dbReference>
<dbReference type="Pfam" id="PF12977">
    <property type="entry name" value="DUF3861"/>
    <property type="match status" value="1"/>
</dbReference>
<dbReference type="AlphaFoldDB" id="A0A1S9PA76"/>
<dbReference type="OrthoDB" id="119700at2"/>
<evidence type="ECO:0000313" key="3">
    <source>
        <dbReference type="Proteomes" id="UP000189739"/>
    </source>
</evidence>
<organism evidence="2 3">
    <name type="scientific">Mucilaginibacter pedocola</name>
    <dbReference type="NCBI Taxonomy" id="1792845"/>
    <lineage>
        <taxon>Bacteria</taxon>
        <taxon>Pseudomonadati</taxon>
        <taxon>Bacteroidota</taxon>
        <taxon>Sphingobacteriia</taxon>
        <taxon>Sphingobacteriales</taxon>
        <taxon>Sphingobacteriaceae</taxon>
        <taxon>Mucilaginibacter</taxon>
    </lineage>
</organism>
<sequence length="114" mass="12950">MEKNKYLLSLTKAQPVIYPGDVIHIPVESHDELFGIIKRIESKKLFSTEEDAAAFAITVKIFTEFIVRDRKTPLFRDFLPHMKKFLQELKSLVSQPANNPATPAGPSAERLPRS</sequence>
<evidence type="ECO:0000256" key="1">
    <source>
        <dbReference type="SAM" id="MobiDB-lite"/>
    </source>
</evidence>
<evidence type="ECO:0008006" key="4">
    <source>
        <dbReference type="Google" id="ProtNLM"/>
    </source>
</evidence>
<comment type="caution">
    <text evidence="2">The sequence shown here is derived from an EMBL/GenBank/DDBJ whole genome shotgun (WGS) entry which is preliminary data.</text>
</comment>
<proteinExistence type="predicted"/>
<dbReference type="RefSeq" id="WP_078350450.1">
    <property type="nucleotide sequence ID" value="NZ_MBTF01000035.1"/>
</dbReference>
<reference evidence="2 3" key="1">
    <citation type="submission" date="2016-07" db="EMBL/GenBank/DDBJ databases">
        <title>Genomic analysis of zinc-resistant bacterium Mucilaginibacter pedocola TBZ30.</title>
        <authorList>
            <person name="Huang J."/>
            <person name="Tang J."/>
        </authorList>
    </citation>
    <scope>NUCLEOTIDE SEQUENCE [LARGE SCALE GENOMIC DNA]</scope>
    <source>
        <strain evidence="2 3">TBZ30</strain>
    </source>
</reference>
<protein>
    <recommendedName>
        <fullName evidence="4">DUF3861 domain-containing protein</fullName>
    </recommendedName>
</protein>
<accession>A0A1S9PA76</accession>
<feature type="region of interest" description="Disordered" evidence="1">
    <location>
        <begin position="94"/>
        <end position="114"/>
    </location>
</feature>
<name>A0A1S9PA76_9SPHI</name>
<gene>
    <name evidence="2" type="ORF">BC343_13785</name>
</gene>